<dbReference type="OrthoDB" id="1922221at2759"/>
<dbReference type="Proteomes" id="UP000789396">
    <property type="component" value="Unassembled WGS sequence"/>
</dbReference>
<accession>A0A9N9J8W3</accession>
<gene>
    <name evidence="1" type="ORF">RFULGI_LOCUS14877</name>
</gene>
<comment type="caution">
    <text evidence="1">The sequence shown here is derived from an EMBL/GenBank/DDBJ whole genome shotgun (WGS) entry which is preliminary data.</text>
</comment>
<name>A0A9N9J8W3_9GLOM</name>
<organism evidence="1 2">
    <name type="scientific">Racocetra fulgida</name>
    <dbReference type="NCBI Taxonomy" id="60492"/>
    <lineage>
        <taxon>Eukaryota</taxon>
        <taxon>Fungi</taxon>
        <taxon>Fungi incertae sedis</taxon>
        <taxon>Mucoromycota</taxon>
        <taxon>Glomeromycotina</taxon>
        <taxon>Glomeromycetes</taxon>
        <taxon>Diversisporales</taxon>
        <taxon>Gigasporaceae</taxon>
        <taxon>Racocetra</taxon>
    </lineage>
</organism>
<dbReference type="InterPro" id="IPR016159">
    <property type="entry name" value="Cullin_repeat-like_dom_sf"/>
</dbReference>
<dbReference type="Gene3D" id="1.20.1280.170">
    <property type="entry name" value="Exocyst complex component Exo70"/>
    <property type="match status" value="1"/>
</dbReference>
<feature type="non-terminal residue" evidence="1">
    <location>
        <position position="172"/>
    </location>
</feature>
<evidence type="ECO:0000313" key="1">
    <source>
        <dbReference type="EMBL" id="CAG8768487.1"/>
    </source>
</evidence>
<reference evidence="1" key="1">
    <citation type="submission" date="2021-06" db="EMBL/GenBank/DDBJ databases">
        <authorList>
            <person name="Kallberg Y."/>
            <person name="Tangrot J."/>
            <person name="Rosling A."/>
        </authorList>
    </citation>
    <scope>NUCLEOTIDE SEQUENCE</scope>
    <source>
        <strain evidence="1">IN212</strain>
    </source>
</reference>
<dbReference type="Pfam" id="PF20669">
    <property type="entry name" value="Exo70_N"/>
    <property type="match status" value="1"/>
</dbReference>
<dbReference type="SUPFAM" id="SSF74788">
    <property type="entry name" value="Cullin repeat-like"/>
    <property type="match status" value="1"/>
</dbReference>
<evidence type="ECO:0000313" key="2">
    <source>
        <dbReference type="Proteomes" id="UP000789396"/>
    </source>
</evidence>
<sequence>MERLDEDSADLNFLEENLEKTEDLTEKMVHGNDLDSYLNSIGKCNKAMEVLGAMNLKSSEKIIGQLKQILKAAMLQLEDLFRLWLIERSNPIEPLSFLTKKLEIPGIPISTAKNLATLSSYLATTGLELGYTSEFAKVYIDVRSNYLVKSLTMLAQASISTAEKRSTPVYEK</sequence>
<proteinExistence type="predicted"/>
<protein>
    <submittedName>
        <fullName evidence="1">16285_t:CDS:1</fullName>
    </submittedName>
</protein>
<keyword evidence="2" id="KW-1185">Reference proteome</keyword>
<dbReference type="EMBL" id="CAJVPZ010044976">
    <property type="protein sequence ID" value="CAG8768487.1"/>
    <property type="molecule type" value="Genomic_DNA"/>
</dbReference>
<dbReference type="AlphaFoldDB" id="A0A9N9J8W3"/>